<sequence length="77" mass="8540">LYHANCAAPSGCHHPLHSGSALDCWITPWTVYSWTEHRFSKVKPPQVGRPLLFVSESCVTPPIPIASVTSAYIVYFL</sequence>
<dbReference type="InParanoid" id="A0A3B1K529"/>
<dbReference type="Proteomes" id="UP000018467">
    <property type="component" value="Unassembled WGS sequence"/>
</dbReference>
<dbReference type="Ensembl" id="ENSAMXT00000048033.1">
    <property type="protein sequence ID" value="ENSAMXP00000049608.1"/>
    <property type="gene ID" value="ENSAMXG00000037559.1"/>
</dbReference>
<organism evidence="1 2">
    <name type="scientific">Astyanax mexicanus</name>
    <name type="common">Blind cave fish</name>
    <name type="synonym">Astyanax fasciatus mexicanus</name>
    <dbReference type="NCBI Taxonomy" id="7994"/>
    <lineage>
        <taxon>Eukaryota</taxon>
        <taxon>Metazoa</taxon>
        <taxon>Chordata</taxon>
        <taxon>Craniata</taxon>
        <taxon>Vertebrata</taxon>
        <taxon>Euteleostomi</taxon>
        <taxon>Actinopterygii</taxon>
        <taxon>Neopterygii</taxon>
        <taxon>Teleostei</taxon>
        <taxon>Ostariophysi</taxon>
        <taxon>Characiformes</taxon>
        <taxon>Characoidei</taxon>
        <taxon>Acestrorhamphidae</taxon>
        <taxon>Acestrorhamphinae</taxon>
        <taxon>Astyanax</taxon>
    </lineage>
</organism>
<reference evidence="1" key="3">
    <citation type="submission" date="2025-08" db="UniProtKB">
        <authorList>
            <consortium name="Ensembl"/>
        </authorList>
    </citation>
    <scope>IDENTIFICATION</scope>
</reference>
<reference evidence="2" key="1">
    <citation type="submission" date="2013-03" db="EMBL/GenBank/DDBJ databases">
        <authorList>
            <person name="Jeffery W."/>
            <person name="Warren W."/>
            <person name="Wilson R.K."/>
        </authorList>
    </citation>
    <scope>NUCLEOTIDE SEQUENCE</scope>
    <source>
        <strain evidence="2">female</strain>
    </source>
</reference>
<dbReference type="AlphaFoldDB" id="A0A3B1K529"/>
<evidence type="ECO:0000313" key="2">
    <source>
        <dbReference type="Proteomes" id="UP000018467"/>
    </source>
</evidence>
<evidence type="ECO:0000313" key="1">
    <source>
        <dbReference type="Ensembl" id="ENSAMXP00000049608.1"/>
    </source>
</evidence>
<accession>A0A3B1K529</accession>
<keyword evidence="2" id="KW-1185">Reference proteome</keyword>
<protein>
    <submittedName>
        <fullName evidence="1">Uncharacterized protein</fullName>
    </submittedName>
</protein>
<reference evidence="2" key="2">
    <citation type="journal article" date="2014" name="Nat. Commun.">
        <title>The cavefish genome reveals candidate genes for eye loss.</title>
        <authorList>
            <person name="McGaugh S.E."/>
            <person name="Gross J.B."/>
            <person name="Aken B."/>
            <person name="Blin M."/>
            <person name="Borowsky R."/>
            <person name="Chalopin D."/>
            <person name="Hinaux H."/>
            <person name="Jeffery W.R."/>
            <person name="Keene A."/>
            <person name="Ma L."/>
            <person name="Minx P."/>
            <person name="Murphy D."/>
            <person name="O'Quin K.E."/>
            <person name="Retaux S."/>
            <person name="Rohner N."/>
            <person name="Searle S.M."/>
            <person name="Stahl B.A."/>
            <person name="Tabin C."/>
            <person name="Volff J.N."/>
            <person name="Yoshizawa M."/>
            <person name="Warren W.C."/>
        </authorList>
    </citation>
    <scope>NUCLEOTIDE SEQUENCE [LARGE SCALE GENOMIC DNA]</scope>
    <source>
        <strain evidence="2">female</strain>
    </source>
</reference>
<name>A0A3B1K529_ASTMX</name>
<proteinExistence type="predicted"/>
<reference evidence="1" key="4">
    <citation type="submission" date="2025-09" db="UniProtKB">
        <authorList>
            <consortium name="Ensembl"/>
        </authorList>
    </citation>
    <scope>IDENTIFICATION</scope>
</reference>